<dbReference type="eggNOG" id="COG0176">
    <property type="taxonomic scope" value="Bacteria"/>
</dbReference>
<dbReference type="EMBL" id="CP001344">
    <property type="protein sequence ID" value="ACL45159.1"/>
    <property type="molecule type" value="Genomic_DNA"/>
</dbReference>
<evidence type="ECO:0000256" key="1">
    <source>
        <dbReference type="ARBA" id="ARBA00023270"/>
    </source>
</evidence>
<dbReference type="KEGG" id="cyn:Cyan7425_2813"/>
<dbReference type="OrthoDB" id="9807051at2"/>
<accession>B8HKG8</accession>
<dbReference type="PANTHER" id="PTHR10683:SF40">
    <property type="entry name" value="FRUCTOSE-6-PHOSPHATE ALDOLASE 1-RELATED"/>
    <property type="match status" value="1"/>
</dbReference>
<dbReference type="Gene3D" id="3.20.20.70">
    <property type="entry name" value="Aldolase class I"/>
    <property type="match status" value="1"/>
</dbReference>
<gene>
    <name evidence="2" type="ordered locus">Cyan7425_2813</name>
</gene>
<evidence type="ECO:0000313" key="2">
    <source>
        <dbReference type="EMBL" id="ACL45159.1"/>
    </source>
</evidence>
<dbReference type="InterPro" id="IPR001585">
    <property type="entry name" value="TAL/FSA"/>
</dbReference>
<dbReference type="GO" id="GO:0005975">
    <property type="term" value="P:carbohydrate metabolic process"/>
    <property type="evidence" value="ECO:0007669"/>
    <property type="project" value="InterPro"/>
</dbReference>
<dbReference type="AlphaFoldDB" id="B8HKG8"/>
<keyword evidence="1" id="KW-0704">Schiff base</keyword>
<sequence>MPCSALNLQTPGVRLYLDTADPKQWSSWFSTGLFYGVTSNPLLLERSQVACRVEQLRELAEYAFQLGAREVQLQTWGGRVSNLVATGKTLAAIDDRVVVKVPVTRTGTEAAAELIAAGIRVTLTGVYAIHQVLIAAALGAEYAAPYLGRMNDLGGNGRANLIAMQKVLTSLNSPLRLLVASIRELEDIVVLSQEGLNTFTFSPAIAAAFFDVPATVQAEVDFEQAAARMSLQASLSIHPLPNLDSSKEEQRQTN</sequence>
<protein>
    <submittedName>
        <fullName evidence="2">Transaldolase</fullName>
    </submittedName>
</protein>
<dbReference type="InterPro" id="IPR013785">
    <property type="entry name" value="Aldolase_TIM"/>
</dbReference>
<organism evidence="2">
    <name type="scientific">Cyanothece sp. (strain PCC 7425 / ATCC 29141)</name>
    <dbReference type="NCBI Taxonomy" id="395961"/>
    <lineage>
        <taxon>Bacteria</taxon>
        <taxon>Bacillati</taxon>
        <taxon>Cyanobacteriota</taxon>
        <taxon>Cyanophyceae</taxon>
        <taxon>Gomontiellales</taxon>
        <taxon>Cyanothecaceae</taxon>
        <taxon>Cyanothece</taxon>
    </lineage>
</organism>
<dbReference type="PANTHER" id="PTHR10683">
    <property type="entry name" value="TRANSALDOLASE"/>
    <property type="match status" value="1"/>
</dbReference>
<dbReference type="SUPFAM" id="SSF51569">
    <property type="entry name" value="Aldolase"/>
    <property type="match status" value="1"/>
</dbReference>
<dbReference type="HOGENOM" id="CLU_079764_1_0_3"/>
<reference evidence="2" key="1">
    <citation type="submission" date="2009-01" db="EMBL/GenBank/DDBJ databases">
        <title>Complete sequence of chromosome Cyanothece sp. PCC 7425.</title>
        <authorList>
            <consortium name="US DOE Joint Genome Institute"/>
            <person name="Lucas S."/>
            <person name="Copeland A."/>
            <person name="Lapidus A."/>
            <person name="Glavina del Rio T."/>
            <person name="Dalin E."/>
            <person name="Tice H."/>
            <person name="Bruce D."/>
            <person name="Goodwin L."/>
            <person name="Pitluck S."/>
            <person name="Sims D."/>
            <person name="Meineke L."/>
            <person name="Brettin T."/>
            <person name="Detter J.C."/>
            <person name="Han C."/>
            <person name="Larimer F."/>
            <person name="Land M."/>
            <person name="Hauser L."/>
            <person name="Kyrpides N."/>
            <person name="Ovchinnikova G."/>
            <person name="Liberton M."/>
            <person name="Stoeckel J."/>
            <person name="Banerjee A."/>
            <person name="Singh A."/>
            <person name="Page L."/>
            <person name="Sato H."/>
            <person name="Zhao L."/>
            <person name="Sherman L."/>
            <person name="Pakrasi H."/>
            <person name="Richardson P."/>
        </authorList>
    </citation>
    <scope>NUCLEOTIDE SEQUENCE</scope>
    <source>
        <strain evidence="2">PCC 7425</strain>
    </source>
</reference>
<name>B8HKG8_CYAP4</name>
<dbReference type="STRING" id="395961.Cyan7425_2813"/>
<proteinExistence type="predicted"/>
<dbReference type="Pfam" id="PF00923">
    <property type="entry name" value="TAL_FSA"/>
    <property type="match status" value="1"/>
</dbReference>